<sequence length="524" mass="59240">MKTLVDANIHDIRSGRGNYINGCSGNKLFRELVKQIRTEYVAIDKKKKREFTQVLVASLKSLDPPARFLGKEQNKRYLELSDKEAIVKARQALREGAPEIEKGLKNGTIVVEEFDFATLIKAKIELVYKQGRCVAEEHEIPNQPSRPKVSEAQQIEAIKNAAAAMCASTTDCQNPGKIHINILPIKPISIHTPHGLEERNEPCLSRKSTESESQIGSEIEFQLQNDNAVSESTIPTNNLYRDTQNDRDFYSNLRPKMNLTLSNPFAQRQHEQQGQQDHYNFYSEPIQLDRRQLYQRDVNFPPQGHSVESDSRYVDHQSCTFQSQYQRCTTQQETYSGSQMQQGREYVEIDEDLLSCSLASKLSLNDDGSWLRSSNNSGKMSLASKKTITSTDLFRHNFMGVGDASMNSDLKDDSLHNLQDPLQNVINGRNETLLADLTSALHSDETTGNLCNDRARTLSLLNNVLEPRKDWIMNGDDDNQSLGSISTLGQDEINFENNTHIYNLDMLRDLELKFGSSVSNGTNI</sequence>
<evidence type="ECO:0000259" key="1">
    <source>
        <dbReference type="Pfam" id="PF20710"/>
    </source>
</evidence>
<comment type="caution">
    <text evidence="2">The sequence shown here is derived from an EMBL/GenBank/DDBJ whole genome shotgun (WGS) entry which is preliminary data.</text>
</comment>
<proteinExistence type="predicted"/>
<dbReference type="EMBL" id="BLLK01000022">
    <property type="protein sequence ID" value="GFH47003.1"/>
    <property type="molecule type" value="Genomic_DNA"/>
</dbReference>
<evidence type="ECO:0000313" key="3">
    <source>
        <dbReference type="Proteomes" id="UP001054902"/>
    </source>
</evidence>
<accession>A0AAD3CJE5</accession>
<dbReference type="Pfam" id="PF20710">
    <property type="entry name" value="DUF6824"/>
    <property type="match status" value="1"/>
</dbReference>
<organism evidence="2 3">
    <name type="scientific">Chaetoceros tenuissimus</name>
    <dbReference type="NCBI Taxonomy" id="426638"/>
    <lineage>
        <taxon>Eukaryota</taxon>
        <taxon>Sar</taxon>
        <taxon>Stramenopiles</taxon>
        <taxon>Ochrophyta</taxon>
        <taxon>Bacillariophyta</taxon>
        <taxon>Coscinodiscophyceae</taxon>
        <taxon>Chaetocerotophycidae</taxon>
        <taxon>Chaetocerotales</taxon>
        <taxon>Chaetocerotaceae</taxon>
        <taxon>Chaetoceros</taxon>
    </lineage>
</organism>
<reference evidence="2 3" key="1">
    <citation type="journal article" date="2021" name="Sci. Rep.">
        <title>The genome of the diatom Chaetoceros tenuissimus carries an ancient integrated fragment of an extant virus.</title>
        <authorList>
            <person name="Hongo Y."/>
            <person name="Kimura K."/>
            <person name="Takaki Y."/>
            <person name="Yoshida Y."/>
            <person name="Baba S."/>
            <person name="Kobayashi G."/>
            <person name="Nagasaki K."/>
            <person name="Hano T."/>
            <person name="Tomaru Y."/>
        </authorList>
    </citation>
    <scope>NUCLEOTIDE SEQUENCE [LARGE SCALE GENOMIC DNA]</scope>
    <source>
        <strain evidence="2 3">NIES-3715</strain>
    </source>
</reference>
<name>A0AAD3CJE5_9STRA</name>
<dbReference type="InterPro" id="IPR049227">
    <property type="entry name" value="DUF6824"/>
</dbReference>
<dbReference type="Proteomes" id="UP001054902">
    <property type="component" value="Unassembled WGS sequence"/>
</dbReference>
<protein>
    <recommendedName>
        <fullName evidence="1">DUF6824 domain-containing protein</fullName>
    </recommendedName>
</protein>
<dbReference type="AlphaFoldDB" id="A0AAD3CJE5"/>
<feature type="domain" description="DUF6824" evidence="1">
    <location>
        <begin position="11"/>
        <end position="95"/>
    </location>
</feature>
<gene>
    <name evidence="2" type="ORF">CTEN210_03478</name>
</gene>
<evidence type="ECO:0000313" key="2">
    <source>
        <dbReference type="EMBL" id="GFH47003.1"/>
    </source>
</evidence>
<keyword evidence="3" id="KW-1185">Reference proteome</keyword>